<feature type="region of interest" description="Disordered" evidence="3">
    <location>
        <begin position="147"/>
        <end position="171"/>
    </location>
</feature>
<dbReference type="Gene3D" id="1.25.40.10">
    <property type="entry name" value="Tetratricopeptide repeat domain"/>
    <property type="match status" value="1"/>
</dbReference>
<dbReference type="CDD" id="cd06170">
    <property type="entry name" value="LuxR_C_like"/>
    <property type="match status" value="1"/>
</dbReference>
<feature type="domain" description="HTH luxR-type" evidence="4">
    <location>
        <begin position="932"/>
        <end position="997"/>
    </location>
</feature>
<dbReference type="Pfam" id="PF00196">
    <property type="entry name" value="GerE"/>
    <property type="match status" value="1"/>
</dbReference>
<dbReference type="SUPFAM" id="SSF46894">
    <property type="entry name" value="C-terminal effector domain of the bipartite response regulators"/>
    <property type="match status" value="1"/>
</dbReference>
<dbReference type="InterPro" id="IPR016032">
    <property type="entry name" value="Sig_transdc_resp-reg_C-effctor"/>
</dbReference>
<dbReference type="SMART" id="SM00421">
    <property type="entry name" value="HTH_LUXR"/>
    <property type="match status" value="1"/>
</dbReference>
<sequence>MSQNGAFGGVLSRRGRSVRGSSGATRSPCPSGVTAERQRAMIAAHGGSSREPFPDGPAAEQEPEPVERERELALLGELAQGTAAGRPGLVLLEGPDGSGKSALLRALITRARDENLRVVHARPGREGNRLPLSTARALLTGLGIDVDRMPPTVRPGAPGGPGPGAWIPGPPDGDGAGVPFDVLAGLHEIVRSAAENGPLAIVVDDADEADAASLRFLVHSARRMAGLRVLLALAHRSGAHVPALNEVAALPMCRVLRPRPLTREGIGVLARRLLGTETDAAFHASCLAATNGNPLLVTRLLTALREERSPAAAPGRPASVAAQDASVLRLRAARLPPQLPEPTVRVARALAVLGDEVAPEAGARLARMDSAVFARSLLALVFGGLVVSKGDGNWSFADARLSDTVLGEMSGEELDTAHGRAARLLHDAGTSPATVAEHLRRAPSTTHQPWARDVLREAAREAMLRGSPARATELLRPCVPEGSEQDCEPSLLVELGVAESRVDPGASIRHLTSALERTAQPALRRQAVRALAEALTRQGQVARALELLARYRAETAVPLSRSASAPQLIEAQMLLAATGNRAAYTEMLATVSLDLALPGNSAGELALLAARAVIAVSRMDRVGEAVTAARTVIRHGTTADDAPLVLGTAASVLLYADRPYEAQSVYRRLLRDTGTQSADTSLLALSAEAHLRLGALDRALRTTAAALKNVTVPHASRYEALPLAVRLAALLDRGDLAQAIHLAAEIPDPVPDGSWEWNEVLCAQGRLRLDMGDPKGALTLFEECARRQREWQRLSPAVSSWWYWAGHTHLALGDRHAAAALAEEAVAAARSADLPCALGAGLELWAASAGDEERPLLLEEAEQVLTGTRAALARARVRVARGQELQRLGETKAAREVLRKGWEEAYDVGSRSLHTVAHRALLAAGARPRRPVSRGVGALTQSESQVARLAAEGRSNASIAESLYVTQRTVEVHLTSVYRKLGLSGRRQLRDALEPEVADASEPGR</sequence>
<evidence type="ECO:0000256" key="3">
    <source>
        <dbReference type="SAM" id="MobiDB-lite"/>
    </source>
</evidence>
<dbReference type="InterPro" id="IPR036388">
    <property type="entry name" value="WH-like_DNA-bd_sf"/>
</dbReference>
<dbReference type="Proteomes" id="UP000253741">
    <property type="component" value="Unassembled WGS sequence"/>
</dbReference>
<dbReference type="PROSITE" id="PS00622">
    <property type="entry name" value="HTH_LUXR_1"/>
    <property type="match status" value="1"/>
</dbReference>
<accession>A0A370B9M5</accession>
<dbReference type="SUPFAM" id="SSF48452">
    <property type="entry name" value="TPR-like"/>
    <property type="match status" value="1"/>
</dbReference>
<dbReference type="InterPro" id="IPR041664">
    <property type="entry name" value="AAA_16"/>
</dbReference>
<dbReference type="Gene3D" id="1.10.10.10">
    <property type="entry name" value="Winged helix-like DNA-binding domain superfamily/Winged helix DNA-binding domain"/>
    <property type="match status" value="1"/>
</dbReference>
<keyword evidence="6" id="KW-1185">Reference proteome</keyword>
<dbReference type="Pfam" id="PF13191">
    <property type="entry name" value="AAA_16"/>
    <property type="match status" value="1"/>
</dbReference>
<reference evidence="5 6" key="1">
    <citation type="submission" date="2018-07" db="EMBL/GenBank/DDBJ databases">
        <title>Streptomyces species from bats.</title>
        <authorList>
            <person name="Dunlap C."/>
        </authorList>
    </citation>
    <scope>NUCLEOTIDE SEQUENCE [LARGE SCALE GENOMIC DNA]</scope>
    <source>
        <strain evidence="5 6">AC230</strain>
    </source>
</reference>
<dbReference type="GO" id="GO:0005524">
    <property type="term" value="F:ATP binding"/>
    <property type="evidence" value="ECO:0007669"/>
    <property type="project" value="UniProtKB-KW"/>
</dbReference>
<dbReference type="PANTHER" id="PTHR16305:SF35">
    <property type="entry name" value="TRANSCRIPTIONAL ACTIVATOR DOMAIN"/>
    <property type="match status" value="1"/>
</dbReference>
<proteinExistence type="predicted"/>
<evidence type="ECO:0000256" key="2">
    <source>
        <dbReference type="ARBA" id="ARBA00022840"/>
    </source>
</evidence>
<dbReference type="GO" id="GO:0004016">
    <property type="term" value="F:adenylate cyclase activity"/>
    <property type="evidence" value="ECO:0007669"/>
    <property type="project" value="TreeGrafter"/>
</dbReference>
<evidence type="ECO:0000259" key="4">
    <source>
        <dbReference type="PROSITE" id="PS50043"/>
    </source>
</evidence>
<dbReference type="InterPro" id="IPR011990">
    <property type="entry name" value="TPR-like_helical_dom_sf"/>
</dbReference>
<dbReference type="GO" id="GO:0003677">
    <property type="term" value="F:DNA binding"/>
    <property type="evidence" value="ECO:0007669"/>
    <property type="project" value="InterPro"/>
</dbReference>
<dbReference type="PROSITE" id="PS50043">
    <property type="entry name" value="HTH_LUXR_2"/>
    <property type="match status" value="1"/>
</dbReference>
<organism evidence="5 6">
    <name type="scientific">Streptomyces corynorhini</name>
    <dbReference type="NCBI Taxonomy" id="2282652"/>
    <lineage>
        <taxon>Bacteria</taxon>
        <taxon>Bacillati</taxon>
        <taxon>Actinomycetota</taxon>
        <taxon>Actinomycetes</taxon>
        <taxon>Kitasatosporales</taxon>
        <taxon>Streptomycetaceae</taxon>
        <taxon>Streptomyces</taxon>
    </lineage>
</organism>
<dbReference type="AlphaFoldDB" id="A0A370B9M5"/>
<evidence type="ECO:0000256" key="1">
    <source>
        <dbReference type="ARBA" id="ARBA00022741"/>
    </source>
</evidence>
<dbReference type="SUPFAM" id="SSF52540">
    <property type="entry name" value="P-loop containing nucleoside triphosphate hydrolases"/>
    <property type="match status" value="1"/>
</dbReference>
<protein>
    <recommendedName>
        <fullName evidence="4">HTH luxR-type domain-containing protein</fullName>
    </recommendedName>
</protein>
<evidence type="ECO:0000313" key="6">
    <source>
        <dbReference type="Proteomes" id="UP000253741"/>
    </source>
</evidence>
<keyword evidence="2" id="KW-0067">ATP-binding</keyword>
<dbReference type="InterPro" id="IPR027417">
    <property type="entry name" value="P-loop_NTPase"/>
</dbReference>
<comment type="caution">
    <text evidence="5">The sequence shown here is derived from an EMBL/GenBank/DDBJ whole genome shotgun (WGS) entry which is preliminary data.</text>
</comment>
<gene>
    <name evidence="5" type="ORF">DVH02_17695</name>
</gene>
<dbReference type="PANTHER" id="PTHR16305">
    <property type="entry name" value="TESTICULAR SOLUBLE ADENYLYL CYCLASE"/>
    <property type="match status" value="1"/>
</dbReference>
<dbReference type="GO" id="GO:0005737">
    <property type="term" value="C:cytoplasm"/>
    <property type="evidence" value="ECO:0007669"/>
    <property type="project" value="TreeGrafter"/>
</dbReference>
<feature type="region of interest" description="Disordered" evidence="3">
    <location>
        <begin position="1"/>
        <end position="68"/>
    </location>
</feature>
<dbReference type="EMBL" id="QQNA01000131">
    <property type="protein sequence ID" value="RDG36854.1"/>
    <property type="molecule type" value="Genomic_DNA"/>
</dbReference>
<feature type="compositionally biased region" description="Low complexity" evidence="3">
    <location>
        <begin position="18"/>
        <end position="27"/>
    </location>
</feature>
<name>A0A370B9M5_9ACTN</name>
<keyword evidence="1" id="KW-0547">Nucleotide-binding</keyword>
<evidence type="ECO:0000313" key="5">
    <source>
        <dbReference type="EMBL" id="RDG36854.1"/>
    </source>
</evidence>
<dbReference type="InterPro" id="IPR000792">
    <property type="entry name" value="Tscrpt_reg_LuxR_C"/>
</dbReference>
<dbReference type="GO" id="GO:0006355">
    <property type="term" value="P:regulation of DNA-templated transcription"/>
    <property type="evidence" value="ECO:0007669"/>
    <property type="project" value="InterPro"/>
</dbReference>
<dbReference type="PRINTS" id="PR00038">
    <property type="entry name" value="HTHLUXR"/>
</dbReference>